<reference evidence="1 2" key="1">
    <citation type="submission" date="2018-11" db="EMBL/GenBank/DDBJ databases">
        <authorList>
            <consortium name="Pathogen Informatics"/>
        </authorList>
    </citation>
    <scope>NUCLEOTIDE SEQUENCE [LARGE SCALE GENOMIC DNA]</scope>
</reference>
<proteinExistence type="predicted"/>
<dbReference type="Proteomes" id="UP000281553">
    <property type="component" value="Unassembled WGS sequence"/>
</dbReference>
<protein>
    <submittedName>
        <fullName evidence="1">Uncharacterized protein</fullName>
    </submittedName>
</protein>
<sequence length="40" mass="4228">MGDAEICGRLKKILQPCMTVLKSSPLAGAKILCKHLTTAS</sequence>
<evidence type="ECO:0000313" key="2">
    <source>
        <dbReference type="Proteomes" id="UP000281553"/>
    </source>
</evidence>
<organism evidence="1 2">
    <name type="scientific">Dibothriocephalus latus</name>
    <name type="common">Fish tapeworm</name>
    <name type="synonym">Diphyllobothrium latum</name>
    <dbReference type="NCBI Taxonomy" id="60516"/>
    <lineage>
        <taxon>Eukaryota</taxon>
        <taxon>Metazoa</taxon>
        <taxon>Spiralia</taxon>
        <taxon>Lophotrochozoa</taxon>
        <taxon>Platyhelminthes</taxon>
        <taxon>Cestoda</taxon>
        <taxon>Eucestoda</taxon>
        <taxon>Diphyllobothriidea</taxon>
        <taxon>Diphyllobothriidae</taxon>
        <taxon>Dibothriocephalus</taxon>
    </lineage>
</organism>
<gene>
    <name evidence="1" type="ORF">DILT_LOCUS15870</name>
</gene>
<dbReference type="EMBL" id="UYRU01081553">
    <property type="protein sequence ID" value="VDN31961.1"/>
    <property type="molecule type" value="Genomic_DNA"/>
</dbReference>
<keyword evidence="2" id="KW-1185">Reference proteome</keyword>
<accession>A0A3P7NM40</accession>
<evidence type="ECO:0000313" key="1">
    <source>
        <dbReference type="EMBL" id="VDN31961.1"/>
    </source>
</evidence>
<dbReference type="AlphaFoldDB" id="A0A3P7NM40"/>
<name>A0A3P7NM40_DIBLA</name>